<dbReference type="PANTHER" id="PTHR30294">
    <property type="entry name" value="MEMBRANE COMPONENT OF ABC TRANSPORTER YHHJ-RELATED"/>
    <property type="match status" value="1"/>
</dbReference>
<organism evidence="7 8">
    <name type="scientific">Candidatus Sulfuritelmatomonas gaucii</name>
    <dbReference type="NCBI Taxonomy" id="2043161"/>
    <lineage>
        <taxon>Bacteria</taxon>
        <taxon>Pseudomonadati</taxon>
        <taxon>Acidobacteriota</taxon>
        <taxon>Terriglobia</taxon>
        <taxon>Terriglobales</taxon>
        <taxon>Acidobacteriaceae</taxon>
        <taxon>Candidatus Sulfuritelmatomonas</taxon>
    </lineage>
</organism>
<sequence>MRNTWTICCKELGSYFVSPIAYLLLTMAGLVSGFFFWVLLRDFVLQGMEMQLRGETFPMNMNEQIITPLLMNVGVIFLFFLPLITMRLFAEEKRSGTIELLATSPVRDIEIILGKWLAALILYACMLLFTALNLAFLFLYGNPDWKPLAVGYLGLLLQGGLFLAIGAFISTLTKNQIIAGAVTFGVCLLLWVLEWASSYDSATWATVCAYLSVITHFGSFARGVIALKDVVFYLTGIFLGLFATARSLESLRWRS</sequence>
<dbReference type="EMBL" id="OKRB01000115">
    <property type="protein sequence ID" value="SPE26848.1"/>
    <property type="molecule type" value="Genomic_DNA"/>
</dbReference>
<evidence type="ECO:0000256" key="1">
    <source>
        <dbReference type="ARBA" id="ARBA00004651"/>
    </source>
</evidence>
<feature type="transmembrane region" description="Helical" evidence="6">
    <location>
        <begin position="230"/>
        <end position="248"/>
    </location>
</feature>
<evidence type="ECO:0000256" key="2">
    <source>
        <dbReference type="ARBA" id="ARBA00022475"/>
    </source>
</evidence>
<accession>A0A2N9LUD3</accession>
<feature type="transmembrane region" description="Helical" evidence="6">
    <location>
        <begin position="152"/>
        <end position="170"/>
    </location>
</feature>
<keyword evidence="4 6" id="KW-1133">Transmembrane helix</keyword>
<dbReference type="Proteomes" id="UP000239735">
    <property type="component" value="Unassembled WGS sequence"/>
</dbReference>
<protein>
    <submittedName>
        <fullName evidence="7">ABC-2 type transporter</fullName>
    </submittedName>
</protein>
<evidence type="ECO:0000313" key="8">
    <source>
        <dbReference type="Proteomes" id="UP000239735"/>
    </source>
</evidence>
<dbReference type="OrthoDB" id="9794512at2"/>
<dbReference type="PANTHER" id="PTHR30294:SF29">
    <property type="entry name" value="MULTIDRUG ABC TRANSPORTER PERMEASE YBHS-RELATED"/>
    <property type="match status" value="1"/>
</dbReference>
<evidence type="ECO:0000256" key="5">
    <source>
        <dbReference type="ARBA" id="ARBA00023136"/>
    </source>
</evidence>
<dbReference type="GO" id="GO:0140359">
    <property type="term" value="F:ABC-type transporter activity"/>
    <property type="evidence" value="ECO:0007669"/>
    <property type="project" value="InterPro"/>
</dbReference>
<feature type="transmembrane region" description="Helical" evidence="6">
    <location>
        <begin position="116"/>
        <end position="140"/>
    </location>
</feature>
<dbReference type="InterPro" id="IPR051449">
    <property type="entry name" value="ABC-2_transporter_component"/>
</dbReference>
<keyword evidence="3 6" id="KW-0812">Transmembrane</keyword>
<dbReference type="GO" id="GO:0005886">
    <property type="term" value="C:plasma membrane"/>
    <property type="evidence" value="ECO:0007669"/>
    <property type="project" value="UniProtKB-SubCell"/>
</dbReference>
<evidence type="ECO:0000256" key="6">
    <source>
        <dbReference type="SAM" id="Phobius"/>
    </source>
</evidence>
<evidence type="ECO:0000256" key="4">
    <source>
        <dbReference type="ARBA" id="ARBA00022989"/>
    </source>
</evidence>
<proteinExistence type="predicted"/>
<name>A0A2N9LUD3_9BACT</name>
<feature type="transmembrane region" description="Helical" evidence="6">
    <location>
        <begin position="20"/>
        <end position="40"/>
    </location>
</feature>
<feature type="transmembrane region" description="Helical" evidence="6">
    <location>
        <begin position="177"/>
        <end position="196"/>
    </location>
</feature>
<dbReference type="AlphaFoldDB" id="A0A2N9LUD3"/>
<feature type="transmembrane region" description="Helical" evidence="6">
    <location>
        <begin position="65"/>
        <end position="84"/>
    </location>
</feature>
<evidence type="ECO:0000313" key="7">
    <source>
        <dbReference type="EMBL" id="SPE26848.1"/>
    </source>
</evidence>
<evidence type="ECO:0000256" key="3">
    <source>
        <dbReference type="ARBA" id="ARBA00022692"/>
    </source>
</evidence>
<keyword evidence="5 6" id="KW-0472">Membrane</keyword>
<feature type="transmembrane region" description="Helical" evidence="6">
    <location>
        <begin position="202"/>
        <end position="221"/>
    </location>
</feature>
<comment type="subcellular location">
    <subcellularLocation>
        <location evidence="1">Cell membrane</location>
        <topology evidence="1">Multi-pass membrane protein</topology>
    </subcellularLocation>
</comment>
<gene>
    <name evidence="7" type="ORF">SBA5_560014</name>
</gene>
<dbReference type="Pfam" id="PF12679">
    <property type="entry name" value="ABC2_membrane_2"/>
    <property type="match status" value="1"/>
</dbReference>
<reference evidence="8" key="1">
    <citation type="submission" date="2018-02" db="EMBL/GenBank/DDBJ databases">
        <authorList>
            <person name="Hausmann B."/>
        </authorList>
    </citation>
    <scope>NUCLEOTIDE SEQUENCE [LARGE SCALE GENOMIC DNA]</scope>
    <source>
        <strain evidence="8">Peat soil MAG SbA5</strain>
    </source>
</reference>
<keyword evidence="2" id="KW-1003">Cell membrane</keyword>